<dbReference type="Pfam" id="PF26562">
    <property type="entry name" value="Ig-like"/>
    <property type="match status" value="1"/>
</dbReference>
<name>A0A3Q3GVX1_9LABR</name>
<dbReference type="Pfam" id="PF23344">
    <property type="entry name" value="ZP-N"/>
    <property type="match status" value="1"/>
</dbReference>
<dbReference type="InParanoid" id="A0A3Q3GVX1"/>
<protein>
    <submittedName>
        <fullName evidence="3">Zona pellucida protein AX 4</fullName>
    </submittedName>
</protein>
<dbReference type="InterPro" id="IPR001507">
    <property type="entry name" value="ZP_dom"/>
</dbReference>
<accession>A0A3Q3GVX1</accession>
<evidence type="ECO:0000313" key="3">
    <source>
        <dbReference type="Ensembl" id="ENSLBEP00000037486.1"/>
    </source>
</evidence>
<evidence type="ECO:0000259" key="2">
    <source>
        <dbReference type="PROSITE" id="PS51034"/>
    </source>
</evidence>
<dbReference type="STRING" id="56723.ENSLBEP00000037486"/>
<dbReference type="Gene3D" id="2.60.40.3210">
    <property type="entry name" value="Zona pellucida, ZP-N domain"/>
    <property type="match status" value="1"/>
</dbReference>
<evidence type="ECO:0000313" key="4">
    <source>
        <dbReference type="Proteomes" id="UP000261660"/>
    </source>
</evidence>
<feature type="chain" id="PRO_5018711798" evidence="1">
    <location>
        <begin position="19"/>
        <end position="709"/>
    </location>
</feature>
<dbReference type="FunCoup" id="A0A3Q3GVX1">
    <property type="interactions" value="44"/>
</dbReference>
<reference evidence="3" key="1">
    <citation type="submission" date="2025-08" db="UniProtKB">
        <authorList>
            <consortium name="Ensembl"/>
        </authorList>
    </citation>
    <scope>IDENTIFICATION</scope>
</reference>
<reference evidence="3" key="2">
    <citation type="submission" date="2025-09" db="UniProtKB">
        <authorList>
            <consortium name="Ensembl"/>
        </authorList>
    </citation>
    <scope>IDENTIFICATION</scope>
</reference>
<organism evidence="3 4">
    <name type="scientific">Labrus bergylta</name>
    <name type="common">ballan wrasse</name>
    <dbReference type="NCBI Taxonomy" id="56723"/>
    <lineage>
        <taxon>Eukaryota</taxon>
        <taxon>Metazoa</taxon>
        <taxon>Chordata</taxon>
        <taxon>Craniata</taxon>
        <taxon>Vertebrata</taxon>
        <taxon>Euteleostomi</taxon>
        <taxon>Actinopterygii</taxon>
        <taxon>Neopterygii</taxon>
        <taxon>Teleostei</taxon>
        <taxon>Neoteleostei</taxon>
        <taxon>Acanthomorphata</taxon>
        <taxon>Eupercaria</taxon>
        <taxon>Labriformes</taxon>
        <taxon>Labridae</taxon>
        <taxon>Labrus</taxon>
    </lineage>
</organism>
<evidence type="ECO:0000256" key="1">
    <source>
        <dbReference type="SAM" id="SignalP"/>
    </source>
</evidence>
<feature type="domain" description="ZP" evidence="2">
    <location>
        <begin position="583"/>
        <end position="709"/>
    </location>
</feature>
<dbReference type="PANTHER" id="PTHR47130">
    <property type="entry name" value="SI:DKEY-19B23.11-RELATED"/>
    <property type="match status" value="1"/>
</dbReference>
<dbReference type="AlphaFoldDB" id="A0A3Q3GVX1"/>
<dbReference type="Ensembl" id="ENSLBET00000039037.1">
    <property type="protein sequence ID" value="ENSLBEP00000037486.1"/>
    <property type="gene ID" value="ENSLBEG00000027975.1"/>
</dbReference>
<feature type="signal peptide" evidence="1">
    <location>
        <begin position="1"/>
        <end position="18"/>
    </location>
</feature>
<keyword evidence="1" id="KW-0732">Signal</keyword>
<dbReference type="PANTHER" id="PTHR47130:SF6">
    <property type="entry name" value="EGG ENVELOPE GLYCOPROTEIN-LIKE PRECURSOR"/>
    <property type="match status" value="1"/>
</dbReference>
<keyword evidence="4" id="KW-1185">Reference proteome</keyword>
<sequence>HQCFFLSFIWLTLLFVNAEVLHMECHDHYFLIAVDLSFTGNELHFEAVDETGVYPITTQYVAECGYSVRVLPSPDRVELRASYFGCHTDNKDDVVFTFNFNLVATHEGQEVTYALSKTCSPSLPWSPREVTCERNYMEVSIGGLQIAYEAYEMSYSSATSDWQVMIHRNGEQLMPMSLSEARMQGYVFDLTKGRLVFRTSYGQPDSFSTEVNGVPVEVIHATLFSRQSWVVLMVDLVAACPMNEGSYDNNGYMMWEIPEVLHPLVSGVHELQINLGANGELVEQPVAEERGYIVEKHDNMVQISIPYNAEGGTRKSFVSDGLFEYYMFDLYLEKLSVDEDHLETRLRCHRTLATPLLPRPLFTEDRTVLEEHTFTVYLGDVPDDVELMAVHLKGQEFPVPFTNDSSLTIAEVFHVNNTHGYTLKVPFDDPLVTRQFSKEDAMMQYKVDINYTLTVLPENEPFYHLETVMVLVDVSPPDFDAVCSESGISFRLDYRPYDYLWEITIGSDPLTPELAAQHGYIMSNNSQSLLLEVPLFTQGYEYKDITLKGFFGTFQILVRDHETSTVQSSTVMTCPFTTNEFVMCSTDGRMTVVADLSLAIPNGGVRARTNLIDKYCGPKETDNTRALFSFPLKSCGSTLGNEYVTYENEIFFSTKLGALKNPADSIERVTMQCTYRLAGLHRLFSEHRFESDTEGFGRIVHSTHATGGR</sequence>
<dbReference type="GeneTree" id="ENSGT00940000166283"/>
<dbReference type="InterPro" id="IPR057638">
    <property type="entry name" value="Ig_ZP2_2nd"/>
</dbReference>
<dbReference type="PROSITE" id="PS51034">
    <property type="entry name" value="ZP_2"/>
    <property type="match status" value="1"/>
</dbReference>
<dbReference type="InterPro" id="IPR058876">
    <property type="entry name" value="Ig-like_ZP"/>
</dbReference>
<dbReference type="Proteomes" id="UP000261660">
    <property type="component" value="Unplaced"/>
</dbReference>
<dbReference type="InterPro" id="IPR055356">
    <property type="entry name" value="ZP-N"/>
</dbReference>
<dbReference type="Pfam" id="PF23736">
    <property type="entry name" value="Ig_ZP2"/>
    <property type="match status" value="1"/>
</dbReference>
<proteinExistence type="predicted"/>